<organism evidence="2 3">
    <name type="scientific">Linnemannia gamsii</name>
    <dbReference type="NCBI Taxonomy" id="64522"/>
    <lineage>
        <taxon>Eukaryota</taxon>
        <taxon>Fungi</taxon>
        <taxon>Fungi incertae sedis</taxon>
        <taxon>Mucoromycota</taxon>
        <taxon>Mortierellomycotina</taxon>
        <taxon>Mortierellomycetes</taxon>
        <taxon>Mortierellales</taxon>
        <taxon>Mortierellaceae</taxon>
        <taxon>Linnemannia</taxon>
    </lineage>
</organism>
<gene>
    <name evidence="2" type="ORF">BGZ96_001181</name>
</gene>
<evidence type="ECO:0000256" key="1">
    <source>
        <dbReference type="SAM" id="MobiDB-lite"/>
    </source>
</evidence>
<feature type="compositionally biased region" description="Acidic residues" evidence="1">
    <location>
        <begin position="99"/>
        <end position="110"/>
    </location>
</feature>
<feature type="compositionally biased region" description="Basic and acidic residues" evidence="1">
    <location>
        <begin position="226"/>
        <end position="245"/>
    </location>
</feature>
<evidence type="ECO:0000313" key="3">
    <source>
        <dbReference type="Proteomes" id="UP001194696"/>
    </source>
</evidence>
<proteinExistence type="predicted"/>
<sequence length="292" mass="33535">MDATFILGPDGRSLDFDYQRQAEEVQMTPGGFLYGGHATFRSTSIKGAHRAVFDEDPTKLFNIGTHIKLNNLSKNSGQSRSFIVDLYLFDRPTKKDGNEDVESDDSEDGDERTRNKLKSVFGGFGSYLAQGPIENYESDDGDNSDNDGDDESDEDYDQSDEDYDQSDEDYDQSDEDYNKSDEDYDDNDQDSSNPQDDKEESGRKTKGKDKKREEDESGRKTRGREKKREEEESRRTTKGKEKKWEEEEEEEEEQQKKQAKKTKRSRDTNDGDDEKPSSSASTSRNVNKKTRR</sequence>
<keyword evidence="3" id="KW-1185">Reference proteome</keyword>
<name>A0ABQ7JMS7_9FUNG</name>
<dbReference type="EMBL" id="JAAAIM010001193">
    <property type="protein sequence ID" value="KAG0281311.1"/>
    <property type="molecule type" value="Genomic_DNA"/>
</dbReference>
<feature type="compositionally biased region" description="Acidic residues" evidence="1">
    <location>
        <begin position="136"/>
        <end position="175"/>
    </location>
</feature>
<evidence type="ECO:0000313" key="2">
    <source>
        <dbReference type="EMBL" id="KAG0281311.1"/>
    </source>
</evidence>
<accession>A0ABQ7JMS7</accession>
<dbReference type="Proteomes" id="UP001194696">
    <property type="component" value="Unassembled WGS sequence"/>
</dbReference>
<protein>
    <submittedName>
        <fullName evidence="2">Uncharacterized protein</fullName>
    </submittedName>
</protein>
<feature type="compositionally biased region" description="Basic and acidic residues" evidence="1">
    <location>
        <begin position="210"/>
        <end position="219"/>
    </location>
</feature>
<feature type="region of interest" description="Disordered" evidence="1">
    <location>
        <begin position="93"/>
        <end position="292"/>
    </location>
</feature>
<comment type="caution">
    <text evidence="2">The sequence shown here is derived from an EMBL/GenBank/DDBJ whole genome shotgun (WGS) entry which is preliminary data.</text>
</comment>
<reference evidence="2 3" key="1">
    <citation type="journal article" date="2020" name="Fungal Divers.">
        <title>Resolving the Mortierellaceae phylogeny through synthesis of multi-gene phylogenetics and phylogenomics.</title>
        <authorList>
            <person name="Vandepol N."/>
            <person name="Liber J."/>
            <person name="Desiro A."/>
            <person name="Na H."/>
            <person name="Kennedy M."/>
            <person name="Barry K."/>
            <person name="Grigoriev I.V."/>
            <person name="Miller A.N."/>
            <person name="O'Donnell K."/>
            <person name="Stajich J.E."/>
            <person name="Bonito G."/>
        </authorList>
    </citation>
    <scope>NUCLEOTIDE SEQUENCE [LARGE SCALE GENOMIC DNA]</scope>
    <source>
        <strain evidence="2 3">AD045</strain>
    </source>
</reference>